<dbReference type="PANTHER" id="PTHR22624:SF49">
    <property type="entry name" value="CYSTEINE PROTEASE"/>
    <property type="match status" value="1"/>
</dbReference>
<comment type="catalytic activity">
    <reaction evidence="10">
        <text>[protein]-C-terminal L-amino acid-glycyl-phosphatidylethanolamide + H2O = [protein]-C-terminal L-amino acid-glycine + a 1,2-diacyl-sn-glycero-3-phosphoethanolamine</text>
        <dbReference type="Rhea" id="RHEA:67548"/>
        <dbReference type="Rhea" id="RHEA-COMP:17323"/>
        <dbReference type="Rhea" id="RHEA-COMP:17324"/>
        <dbReference type="ChEBI" id="CHEBI:15377"/>
        <dbReference type="ChEBI" id="CHEBI:64612"/>
        <dbReference type="ChEBI" id="CHEBI:172940"/>
        <dbReference type="ChEBI" id="CHEBI:172941"/>
    </reaction>
    <physiologicalReaction direction="left-to-right" evidence="10">
        <dbReference type="Rhea" id="RHEA:67549"/>
    </physiologicalReaction>
</comment>
<dbReference type="PANTHER" id="PTHR22624">
    <property type="entry name" value="CYSTEINE PROTEASE ATG4"/>
    <property type="match status" value="1"/>
</dbReference>
<dbReference type="GO" id="GO:0035973">
    <property type="term" value="P:aggrephagy"/>
    <property type="evidence" value="ECO:0007669"/>
    <property type="project" value="TreeGrafter"/>
</dbReference>
<dbReference type="GO" id="GO:0005737">
    <property type="term" value="C:cytoplasm"/>
    <property type="evidence" value="ECO:0007669"/>
    <property type="project" value="UniProtKB-SubCell"/>
</dbReference>
<evidence type="ECO:0000256" key="8">
    <source>
        <dbReference type="ARBA" id="ARBA00022927"/>
    </source>
</evidence>
<protein>
    <recommendedName>
        <fullName evidence="11">Cysteine protease</fullName>
        <ecNumber evidence="11">3.4.22.-</ecNumber>
    </recommendedName>
</protein>
<dbReference type="EMBL" id="HG710163">
    <property type="protein sequence ID" value="CDJ26739.1"/>
    <property type="molecule type" value="mRNA"/>
</dbReference>
<proteinExistence type="evidence at transcript level"/>
<sequence length="408" mass="46761">MADVYAACITYEPGIIEYQDFPVTEEPVWLLGKQYNAIHNLESLRDDVRSRLWFTYRKGFSPIGGTGPTTDAGWGCMLRCGQMVLAQALINRHLGRDWTWKAEEKNSIYCQILKLFQDTKNSIYSIHQIAQMGVSEGKNIGEWFGPNTVAHVLKKLVIYDDWSSIKIHVAMDNVVIINDIKMLCKTHPNISNSMTQDISKGVVRSRHVGESNKENKMNSVPFNDTKTYFNNSSMQKNSNLEWYPLLIFIPLRLGLFEINPIYFSALKAAFSMNNSLGIIGGRPNHALYFIGTVGEELVFLDPHTTQPIVDFDEGINDESYHCNYSGRMNLNQLDPSISLCFYCNTEIEFDRWCVQSKQFLVTDQAQPLFEIFEDRPLHIFSYSDNECEGGTIKEERKFDPSDDEFELL</sequence>
<keyword evidence="7" id="KW-0788">Thiol protease</keyword>
<comment type="function">
    <text evidence="11">Cysteine protease that plays a key role in autophagy by mediating both proteolytic activation and delipidation of ATG8 family proteins.</text>
</comment>
<evidence type="ECO:0000259" key="12">
    <source>
        <dbReference type="Pfam" id="PF03416"/>
    </source>
</evidence>
<dbReference type="EC" id="3.4.22.-" evidence="11"/>
<feature type="domain" description="Peptidase C54 catalytic" evidence="12">
    <location>
        <begin position="42"/>
        <end position="354"/>
    </location>
</feature>
<keyword evidence="6 11" id="KW-0378">Hydrolase</keyword>
<keyword evidence="8 11" id="KW-0653">Protein transport</keyword>
<keyword evidence="3" id="KW-0813">Transport</keyword>
<evidence type="ECO:0000256" key="7">
    <source>
        <dbReference type="ARBA" id="ARBA00022807"/>
    </source>
</evidence>
<dbReference type="MEROPS" id="C54.A04"/>
<dbReference type="GO" id="GO:0000045">
    <property type="term" value="P:autophagosome assembly"/>
    <property type="evidence" value="ECO:0007669"/>
    <property type="project" value="TreeGrafter"/>
</dbReference>
<evidence type="ECO:0000313" key="13">
    <source>
        <dbReference type="EMBL" id="CDJ26739.1"/>
    </source>
</evidence>
<reference evidence="13" key="1">
    <citation type="submission" date="2013-10" db="EMBL/GenBank/DDBJ databases">
        <authorList>
            <person name="Fuzita F."/>
        </authorList>
    </citation>
    <scope>NUCLEOTIDE SEQUENCE</scope>
    <source>
        <tissue evidence="13">Midgut glands</tissue>
    </source>
</reference>
<evidence type="ECO:0000256" key="4">
    <source>
        <dbReference type="ARBA" id="ARBA00022490"/>
    </source>
</evidence>
<reference evidence="13" key="2">
    <citation type="journal article" date="2015" name="PLoS ONE">
        <title>Biochemical, transcriptomic and proteomic analyses of digestion in the scorpion Tityus serrulatus: insights into function and evolution of digestion in an ancient arthropod.</title>
        <authorList>
            <person name="Fuzita F.J."/>
            <person name="Pinkse M.W.H."/>
            <person name="Patane J.S.L."/>
            <person name="Juliano M.A."/>
            <person name="Verhaert P.D.E.M."/>
            <person name="Lopes A.R."/>
        </authorList>
    </citation>
    <scope>NUCLEOTIDE SEQUENCE</scope>
    <source>
        <tissue evidence="13">Midgut glands</tissue>
    </source>
</reference>
<organism evidence="13">
    <name type="scientific">Tityus serrulatus</name>
    <name type="common">Brazilian yellow scorpion</name>
    <dbReference type="NCBI Taxonomy" id="6887"/>
    <lineage>
        <taxon>Eukaryota</taxon>
        <taxon>Metazoa</taxon>
        <taxon>Ecdysozoa</taxon>
        <taxon>Arthropoda</taxon>
        <taxon>Chelicerata</taxon>
        <taxon>Arachnida</taxon>
        <taxon>Scorpiones</taxon>
        <taxon>Buthida</taxon>
        <taxon>Buthoidea</taxon>
        <taxon>Buthidae</taxon>
        <taxon>Tityus</taxon>
    </lineage>
</organism>
<keyword evidence="4 11" id="KW-0963">Cytoplasm</keyword>
<dbReference type="GO" id="GO:0034727">
    <property type="term" value="P:piecemeal microautophagy of the nucleus"/>
    <property type="evidence" value="ECO:0007669"/>
    <property type="project" value="TreeGrafter"/>
</dbReference>
<name>U6JTA2_TITSE</name>
<dbReference type="Pfam" id="PF03416">
    <property type="entry name" value="Peptidase_C54"/>
    <property type="match status" value="1"/>
</dbReference>
<dbReference type="GO" id="GO:0004197">
    <property type="term" value="F:cysteine-type endopeptidase activity"/>
    <property type="evidence" value="ECO:0007669"/>
    <property type="project" value="TreeGrafter"/>
</dbReference>
<dbReference type="GO" id="GO:0015031">
    <property type="term" value="P:protein transport"/>
    <property type="evidence" value="ECO:0007669"/>
    <property type="project" value="UniProtKB-KW"/>
</dbReference>
<dbReference type="GO" id="GO:0000423">
    <property type="term" value="P:mitophagy"/>
    <property type="evidence" value="ECO:0007669"/>
    <property type="project" value="TreeGrafter"/>
</dbReference>
<dbReference type="InterPro" id="IPR005078">
    <property type="entry name" value="Peptidase_C54"/>
</dbReference>
<dbReference type="InterPro" id="IPR046792">
    <property type="entry name" value="Peptidase_C54_cat"/>
</dbReference>
<comment type="subcellular location">
    <subcellularLocation>
        <location evidence="1 11">Cytoplasm</location>
    </subcellularLocation>
</comment>
<evidence type="ECO:0000256" key="3">
    <source>
        <dbReference type="ARBA" id="ARBA00022448"/>
    </source>
</evidence>
<accession>U6JTA2</accession>
<comment type="similarity">
    <text evidence="2 11">Belongs to the peptidase C54 family.</text>
</comment>
<evidence type="ECO:0000256" key="2">
    <source>
        <dbReference type="ARBA" id="ARBA00010958"/>
    </source>
</evidence>
<keyword evidence="9 11" id="KW-0072">Autophagy</keyword>
<gene>
    <name evidence="13" type="primary">atg4a</name>
</gene>
<evidence type="ECO:0000256" key="5">
    <source>
        <dbReference type="ARBA" id="ARBA00022670"/>
    </source>
</evidence>
<dbReference type="GO" id="GO:0016485">
    <property type="term" value="P:protein processing"/>
    <property type="evidence" value="ECO:0007669"/>
    <property type="project" value="TreeGrafter"/>
</dbReference>
<evidence type="ECO:0000256" key="10">
    <source>
        <dbReference type="ARBA" id="ARBA00029362"/>
    </source>
</evidence>
<dbReference type="GO" id="GO:0019786">
    <property type="term" value="F:protein-phosphatidylethanolamide deconjugating activity"/>
    <property type="evidence" value="ECO:0007669"/>
    <property type="project" value="InterPro"/>
</dbReference>
<evidence type="ECO:0000256" key="6">
    <source>
        <dbReference type="ARBA" id="ARBA00022801"/>
    </source>
</evidence>
<dbReference type="InterPro" id="IPR038765">
    <property type="entry name" value="Papain-like_cys_pep_sf"/>
</dbReference>
<evidence type="ECO:0000256" key="11">
    <source>
        <dbReference type="RuleBase" id="RU363115"/>
    </source>
</evidence>
<dbReference type="SUPFAM" id="SSF54001">
    <property type="entry name" value="Cysteine proteinases"/>
    <property type="match status" value="1"/>
</dbReference>
<evidence type="ECO:0000256" key="9">
    <source>
        <dbReference type="ARBA" id="ARBA00023006"/>
    </source>
</evidence>
<evidence type="ECO:0000256" key="1">
    <source>
        <dbReference type="ARBA" id="ARBA00004496"/>
    </source>
</evidence>
<keyword evidence="5 11" id="KW-0645">Protease</keyword>
<dbReference type="AlphaFoldDB" id="U6JTA2"/>